<name>A0A165LED5_9APHY</name>
<accession>A0A165LED5</accession>
<evidence type="ECO:0000313" key="2">
    <source>
        <dbReference type="EMBL" id="KZT64308.1"/>
    </source>
</evidence>
<dbReference type="AlphaFoldDB" id="A0A165LED5"/>
<protein>
    <submittedName>
        <fullName evidence="2">Uncharacterized protein</fullName>
    </submittedName>
</protein>
<evidence type="ECO:0000313" key="3">
    <source>
        <dbReference type="Proteomes" id="UP000076727"/>
    </source>
</evidence>
<dbReference type="EMBL" id="KV429133">
    <property type="protein sequence ID" value="KZT64308.1"/>
    <property type="molecule type" value="Genomic_DNA"/>
</dbReference>
<evidence type="ECO:0000256" key="1">
    <source>
        <dbReference type="SAM" id="MobiDB-lite"/>
    </source>
</evidence>
<dbReference type="OrthoDB" id="3010994at2759"/>
<keyword evidence="3" id="KW-1185">Reference proteome</keyword>
<dbReference type="Proteomes" id="UP000076727">
    <property type="component" value="Unassembled WGS sequence"/>
</dbReference>
<proteinExistence type="predicted"/>
<feature type="region of interest" description="Disordered" evidence="1">
    <location>
        <begin position="144"/>
        <end position="188"/>
    </location>
</feature>
<sequence length="188" mass="20654">MSRTPEQDHLEQLVQDITELSKKLPGSVPEATKDDKIYTVMTSVTGNSHWGTFNRRFDILFGEDCRNEEGRLHYIRRGRHGMAKVTSYLNRVIVDENTLKGFYTPATVKLERLKAELEVLAIQSNKSSNRDQEPRSPMLAAAATVITGNGGGQQSENSGHDSALPATGDVGSATVTRPRQAVPEGTTE</sequence>
<reference evidence="2 3" key="1">
    <citation type="journal article" date="2016" name="Mol. Biol. Evol.">
        <title>Comparative Genomics of Early-Diverging Mushroom-Forming Fungi Provides Insights into the Origins of Lignocellulose Decay Capabilities.</title>
        <authorList>
            <person name="Nagy L.G."/>
            <person name="Riley R."/>
            <person name="Tritt A."/>
            <person name="Adam C."/>
            <person name="Daum C."/>
            <person name="Floudas D."/>
            <person name="Sun H."/>
            <person name="Yadav J.S."/>
            <person name="Pangilinan J."/>
            <person name="Larsson K.H."/>
            <person name="Matsuura K."/>
            <person name="Barry K."/>
            <person name="Labutti K."/>
            <person name="Kuo R."/>
            <person name="Ohm R.A."/>
            <person name="Bhattacharya S.S."/>
            <person name="Shirouzu T."/>
            <person name="Yoshinaga Y."/>
            <person name="Martin F.M."/>
            <person name="Grigoriev I.V."/>
            <person name="Hibbett D.S."/>
        </authorList>
    </citation>
    <scope>NUCLEOTIDE SEQUENCE [LARGE SCALE GENOMIC DNA]</scope>
    <source>
        <strain evidence="2 3">L-15889</strain>
    </source>
</reference>
<gene>
    <name evidence="2" type="ORF">DAEQUDRAFT_741379</name>
</gene>
<organism evidence="2 3">
    <name type="scientific">Daedalea quercina L-15889</name>
    <dbReference type="NCBI Taxonomy" id="1314783"/>
    <lineage>
        <taxon>Eukaryota</taxon>
        <taxon>Fungi</taxon>
        <taxon>Dikarya</taxon>
        <taxon>Basidiomycota</taxon>
        <taxon>Agaricomycotina</taxon>
        <taxon>Agaricomycetes</taxon>
        <taxon>Polyporales</taxon>
        <taxon>Fomitopsis</taxon>
    </lineage>
</organism>